<gene>
    <name evidence="3" type="ORF">KG104_08820</name>
</gene>
<dbReference type="KEGG" id="asun:KG104_08820"/>
<keyword evidence="4" id="KW-1185">Reference proteome</keyword>
<dbReference type="InterPro" id="IPR052513">
    <property type="entry name" value="Thioester_dehydratase-like"/>
</dbReference>
<protein>
    <submittedName>
        <fullName evidence="3">OB-fold domain-containing protein</fullName>
    </submittedName>
</protein>
<dbReference type="InterPro" id="IPR012340">
    <property type="entry name" value="NA-bd_OB-fold"/>
</dbReference>
<feature type="domain" description="ChsH2 C-terminal OB-fold" evidence="1">
    <location>
        <begin position="59"/>
        <end position="120"/>
    </location>
</feature>
<organism evidence="3 4">
    <name type="scientific">Arthrobacter sunyaminii</name>
    <dbReference type="NCBI Taxonomy" id="2816859"/>
    <lineage>
        <taxon>Bacteria</taxon>
        <taxon>Bacillati</taxon>
        <taxon>Actinomycetota</taxon>
        <taxon>Actinomycetes</taxon>
        <taxon>Micrococcales</taxon>
        <taxon>Micrococcaceae</taxon>
        <taxon>Arthrobacter</taxon>
    </lineage>
</organism>
<dbReference type="Pfam" id="PF12172">
    <property type="entry name" value="zf-ChsH2"/>
    <property type="match status" value="1"/>
</dbReference>
<evidence type="ECO:0000259" key="2">
    <source>
        <dbReference type="Pfam" id="PF12172"/>
    </source>
</evidence>
<dbReference type="Pfam" id="PF01796">
    <property type="entry name" value="OB_ChsH2_C"/>
    <property type="match status" value="1"/>
</dbReference>
<dbReference type="RefSeq" id="WP_104054370.1">
    <property type="nucleotide sequence ID" value="NZ_CP076456.1"/>
</dbReference>
<dbReference type="SUPFAM" id="SSF50249">
    <property type="entry name" value="Nucleic acid-binding proteins"/>
    <property type="match status" value="1"/>
</dbReference>
<dbReference type="Proteomes" id="UP000680588">
    <property type="component" value="Chromosome"/>
</dbReference>
<proteinExistence type="predicted"/>
<dbReference type="InterPro" id="IPR002878">
    <property type="entry name" value="ChsH2_C"/>
</dbReference>
<dbReference type="PANTHER" id="PTHR34075:SF5">
    <property type="entry name" value="BLR3430 PROTEIN"/>
    <property type="match status" value="1"/>
</dbReference>
<dbReference type="EMBL" id="CP076456">
    <property type="protein sequence ID" value="QWQ34674.1"/>
    <property type="molecule type" value="Genomic_DNA"/>
</dbReference>
<dbReference type="Gene3D" id="6.10.30.10">
    <property type="match status" value="1"/>
</dbReference>
<dbReference type="AlphaFoldDB" id="A0A975PCQ2"/>
<accession>A0A975PCQ2</accession>
<feature type="domain" description="ChsH2 rubredoxin-like zinc ribbon" evidence="2">
    <location>
        <begin position="21"/>
        <end position="56"/>
    </location>
</feature>
<evidence type="ECO:0000313" key="4">
    <source>
        <dbReference type="Proteomes" id="UP000680588"/>
    </source>
</evidence>
<dbReference type="PANTHER" id="PTHR34075">
    <property type="entry name" value="BLR3430 PROTEIN"/>
    <property type="match status" value="1"/>
</dbReference>
<evidence type="ECO:0000313" key="3">
    <source>
        <dbReference type="EMBL" id="QWQ34674.1"/>
    </source>
</evidence>
<reference evidence="3" key="1">
    <citation type="submission" date="2021-06" db="EMBL/GenBank/DDBJ databases">
        <title>Novel species in genus Arthrobacter.</title>
        <authorList>
            <person name="Zhang G."/>
        </authorList>
    </citation>
    <scope>NUCLEOTIDE SEQUENCE</scope>
    <source>
        <strain evidence="3">Zg-ZUI122</strain>
    </source>
</reference>
<sequence>MTIPGTAVPHLVRTHDNVFWFDGAAEGRLLVQRCTDCETLRHPPAPSCPRCRSFDWDSVESSRQGTLHSWTVVHHPQDPAFTYPLLVGLVDLDTGTRLVADFEPTDHDALAVGCPVEVYFAEHAHGEVLPRLRLRPGHGESDVTQQGVS</sequence>
<evidence type="ECO:0000259" key="1">
    <source>
        <dbReference type="Pfam" id="PF01796"/>
    </source>
</evidence>
<name>A0A975PCQ2_9MICC</name>
<dbReference type="InterPro" id="IPR022002">
    <property type="entry name" value="ChsH2_Znr"/>
</dbReference>